<keyword evidence="1" id="KW-0175">Coiled coil</keyword>
<sequence length="502" mass="55971">MTQIHPFAIVSNGRIWAVQQNNQAESTTSPKCALFRLRNLKGPIDEVSLSHAILLPNDIRENFDFEVSEYDGTAATVKISFKDTSHEHLVQRLSIFPGISNLSVNGFYDWLPLDSTTVQCMHPRPATESTTTTSSTRSLRGVGGVRGGGVGIGIGGRGIRNDGPIPIEAVDRMLDQINHGEEFNARSCLPLIFPGTTLTSNEDDGTSIVWGEDSIRNLSTTINTVNFLIFASAKRFVHKGRDRFLVLVVRILNTLKSIPILGKTIMNIEESIGGKIGGDFFKEYYQNLDQLLIELEQALGEIIISLTEGRYDKLNEHFRQIKDVISRILLIVKASNKELDALTEYVSKMKNRKEYTDIVFKGALAGVAVSAGIMGTIVLNPTNIVKRFLFSRTAALLSTLGFASISGAAYLLSNHYKKNIARYEQAQNNLERLEKLLTRMEDSNDYYFYLNDNQYPGKAEILIDLLNEFKDEICKIRLPNELSSTTSTTTTSSYITNNIHEN</sequence>
<evidence type="ECO:0000313" key="5">
    <source>
        <dbReference type="Proteomes" id="UP000266861"/>
    </source>
</evidence>
<evidence type="ECO:0000256" key="3">
    <source>
        <dbReference type="SAM" id="Phobius"/>
    </source>
</evidence>
<feature type="transmembrane region" description="Helical" evidence="3">
    <location>
        <begin position="390"/>
        <end position="412"/>
    </location>
</feature>
<dbReference type="AlphaFoldDB" id="A0A397GR58"/>
<dbReference type="EMBL" id="PQFF01000388">
    <property type="protein sequence ID" value="RHZ53531.1"/>
    <property type="molecule type" value="Genomic_DNA"/>
</dbReference>
<feature type="transmembrane region" description="Helical" evidence="3">
    <location>
        <begin position="358"/>
        <end position="378"/>
    </location>
</feature>
<reference evidence="4 5" key="1">
    <citation type="submission" date="2018-08" db="EMBL/GenBank/DDBJ databases">
        <title>Genome and evolution of the arbuscular mycorrhizal fungus Diversispora epigaea (formerly Glomus versiforme) and its bacterial endosymbionts.</title>
        <authorList>
            <person name="Sun X."/>
            <person name="Fei Z."/>
            <person name="Harrison M."/>
        </authorList>
    </citation>
    <scope>NUCLEOTIDE SEQUENCE [LARGE SCALE GENOMIC DNA]</scope>
    <source>
        <strain evidence="4 5">IT104</strain>
    </source>
</reference>
<feature type="compositionally biased region" description="Low complexity" evidence="2">
    <location>
        <begin position="483"/>
        <end position="493"/>
    </location>
</feature>
<gene>
    <name evidence="4" type="ORF">Glove_441g59</name>
</gene>
<feature type="region of interest" description="Disordered" evidence="2">
    <location>
        <begin position="483"/>
        <end position="502"/>
    </location>
</feature>
<dbReference type="OrthoDB" id="2378242at2759"/>
<keyword evidence="3" id="KW-1133">Transmembrane helix</keyword>
<evidence type="ECO:0000256" key="1">
    <source>
        <dbReference type="SAM" id="Coils"/>
    </source>
</evidence>
<name>A0A397GR58_9GLOM</name>
<evidence type="ECO:0000256" key="2">
    <source>
        <dbReference type="SAM" id="MobiDB-lite"/>
    </source>
</evidence>
<proteinExistence type="predicted"/>
<accession>A0A397GR58</accession>
<keyword evidence="5" id="KW-1185">Reference proteome</keyword>
<feature type="coiled-coil region" evidence="1">
    <location>
        <begin position="413"/>
        <end position="443"/>
    </location>
</feature>
<keyword evidence="3" id="KW-0812">Transmembrane</keyword>
<comment type="caution">
    <text evidence="4">The sequence shown here is derived from an EMBL/GenBank/DDBJ whole genome shotgun (WGS) entry which is preliminary data.</text>
</comment>
<dbReference type="Proteomes" id="UP000266861">
    <property type="component" value="Unassembled WGS sequence"/>
</dbReference>
<organism evidence="4 5">
    <name type="scientific">Diversispora epigaea</name>
    <dbReference type="NCBI Taxonomy" id="1348612"/>
    <lineage>
        <taxon>Eukaryota</taxon>
        <taxon>Fungi</taxon>
        <taxon>Fungi incertae sedis</taxon>
        <taxon>Mucoromycota</taxon>
        <taxon>Glomeromycotina</taxon>
        <taxon>Glomeromycetes</taxon>
        <taxon>Diversisporales</taxon>
        <taxon>Diversisporaceae</taxon>
        <taxon>Diversispora</taxon>
    </lineage>
</organism>
<keyword evidence="3" id="KW-0472">Membrane</keyword>
<protein>
    <submittedName>
        <fullName evidence="4">Uncharacterized protein</fullName>
    </submittedName>
</protein>
<evidence type="ECO:0000313" key="4">
    <source>
        <dbReference type="EMBL" id="RHZ53531.1"/>
    </source>
</evidence>